<sequence>METVNNIIYFESDEEFTDFCVAPFAVIKTSEKGTMYYEGEYSDEYKKCLKEGKTFIIKDENSQVFKRKCVTKRVPIAGVRTRKDVAIQLAVKGIEQYFGEE</sequence>
<reference evidence="1 2" key="1">
    <citation type="submission" date="2016-11" db="EMBL/GenBank/DDBJ databases">
        <authorList>
            <person name="Jaros S."/>
            <person name="Januszkiewicz K."/>
            <person name="Wedrychowicz H."/>
        </authorList>
    </citation>
    <scope>NUCLEOTIDE SEQUENCE [LARGE SCALE GENOMIC DNA]</scope>
    <source>
        <strain evidence="1 2">KHT3</strain>
    </source>
</reference>
<accession>A0A1M6VF28</accession>
<dbReference type="EMBL" id="FRBD01000012">
    <property type="protein sequence ID" value="SHK79964.1"/>
    <property type="molecule type" value="Genomic_DNA"/>
</dbReference>
<proteinExistence type="predicted"/>
<evidence type="ECO:0000313" key="1">
    <source>
        <dbReference type="EMBL" id="SHK79964.1"/>
    </source>
</evidence>
<dbReference type="Proteomes" id="UP000184130">
    <property type="component" value="Unassembled WGS sequence"/>
</dbReference>
<dbReference type="RefSeq" id="WP_073208637.1">
    <property type="nucleotide sequence ID" value="NZ_FRBD01000012.1"/>
</dbReference>
<dbReference type="AlphaFoldDB" id="A0A1M6VF28"/>
<protein>
    <submittedName>
        <fullName evidence="1">Uncharacterized protein</fullName>
    </submittedName>
</protein>
<name>A0A1M6VF28_XYLRU</name>
<evidence type="ECO:0000313" key="2">
    <source>
        <dbReference type="Proteomes" id="UP000184130"/>
    </source>
</evidence>
<gene>
    <name evidence="1" type="ORF">SAMN05216463_11284</name>
</gene>
<organism evidence="1 2">
    <name type="scientific">Xylanibacter ruminicola</name>
    <name type="common">Prevotella ruminicola</name>
    <dbReference type="NCBI Taxonomy" id="839"/>
    <lineage>
        <taxon>Bacteria</taxon>
        <taxon>Pseudomonadati</taxon>
        <taxon>Bacteroidota</taxon>
        <taxon>Bacteroidia</taxon>
        <taxon>Bacteroidales</taxon>
        <taxon>Prevotellaceae</taxon>
        <taxon>Xylanibacter</taxon>
    </lineage>
</organism>